<gene>
    <name evidence="1" type="ORF">TMES_15140</name>
</gene>
<name>A0A1Y2KXN7_9PROT</name>
<evidence type="ECO:0000313" key="1">
    <source>
        <dbReference type="EMBL" id="OSQ37161.1"/>
    </source>
</evidence>
<dbReference type="AlphaFoldDB" id="A0A1Y2KXN7"/>
<sequence>MFAKAAMLVQFSPHMTGTFAALRFAAVKTENFRRTRGIALRRGAFYIALIKGITNTNKHKCKCNQLLVTPSLNNANANAFQMILIK</sequence>
<keyword evidence="2" id="KW-1185">Reference proteome</keyword>
<dbReference type="Proteomes" id="UP000193391">
    <property type="component" value="Unassembled WGS sequence"/>
</dbReference>
<evidence type="ECO:0000313" key="2">
    <source>
        <dbReference type="Proteomes" id="UP000193391"/>
    </source>
</evidence>
<protein>
    <submittedName>
        <fullName evidence="1">Uncharacterized protein</fullName>
    </submittedName>
</protein>
<proteinExistence type="predicted"/>
<organism evidence="1 2">
    <name type="scientific">Thalassospira mesophila</name>
    <dbReference type="NCBI Taxonomy" id="1293891"/>
    <lineage>
        <taxon>Bacteria</taxon>
        <taxon>Pseudomonadati</taxon>
        <taxon>Pseudomonadota</taxon>
        <taxon>Alphaproteobacteria</taxon>
        <taxon>Rhodospirillales</taxon>
        <taxon>Thalassospiraceae</taxon>
        <taxon>Thalassospira</taxon>
    </lineage>
</organism>
<accession>A0A1Y2KXN7</accession>
<reference evidence="1 2" key="1">
    <citation type="submission" date="2014-03" db="EMBL/GenBank/DDBJ databases">
        <title>The draft genome sequence of Thalassospira mesophila JCM 18969.</title>
        <authorList>
            <person name="Lai Q."/>
            <person name="Shao Z."/>
        </authorList>
    </citation>
    <scope>NUCLEOTIDE SEQUENCE [LARGE SCALE GENOMIC DNA]</scope>
    <source>
        <strain evidence="1 2">JCM 18969</strain>
    </source>
</reference>
<dbReference type="EMBL" id="JFKA01000007">
    <property type="protein sequence ID" value="OSQ37161.1"/>
    <property type="molecule type" value="Genomic_DNA"/>
</dbReference>
<comment type="caution">
    <text evidence="1">The sequence shown here is derived from an EMBL/GenBank/DDBJ whole genome shotgun (WGS) entry which is preliminary data.</text>
</comment>